<reference evidence="1 2" key="1">
    <citation type="submission" date="2018-01" db="EMBL/GenBank/DDBJ databases">
        <title>Saezia sanguinis gen. nov., sp. nov., in the order Burkholderiales isolated from human blood.</title>
        <authorList>
            <person name="Medina-Pascual M.J."/>
            <person name="Valdezate S."/>
            <person name="Monzon S."/>
            <person name="Cuesta I."/>
            <person name="Carrasco G."/>
            <person name="Villalon P."/>
            <person name="Saez-Nieto J.A."/>
        </authorList>
    </citation>
    <scope>NUCLEOTIDE SEQUENCE [LARGE SCALE GENOMIC DNA]</scope>
    <source>
        <strain evidence="1 2">CNM695-12</strain>
    </source>
</reference>
<accession>A0A433SCW5</accession>
<comment type="caution">
    <text evidence="1">The sequence shown here is derived from an EMBL/GenBank/DDBJ whole genome shotgun (WGS) entry which is preliminary data.</text>
</comment>
<proteinExistence type="predicted"/>
<dbReference type="Proteomes" id="UP000286947">
    <property type="component" value="Unassembled WGS sequence"/>
</dbReference>
<organism evidence="1 2">
    <name type="scientific">Saezia sanguinis</name>
    <dbReference type="NCBI Taxonomy" id="1965230"/>
    <lineage>
        <taxon>Bacteria</taxon>
        <taxon>Pseudomonadati</taxon>
        <taxon>Pseudomonadota</taxon>
        <taxon>Betaproteobacteria</taxon>
        <taxon>Burkholderiales</taxon>
        <taxon>Saeziaceae</taxon>
        <taxon>Saezia</taxon>
    </lineage>
</organism>
<dbReference type="AlphaFoldDB" id="A0A433SCW5"/>
<evidence type="ECO:0000313" key="1">
    <source>
        <dbReference type="EMBL" id="RUS66585.1"/>
    </source>
</evidence>
<evidence type="ECO:0000313" key="2">
    <source>
        <dbReference type="Proteomes" id="UP000286947"/>
    </source>
</evidence>
<evidence type="ECO:0008006" key="3">
    <source>
        <dbReference type="Google" id="ProtNLM"/>
    </source>
</evidence>
<dbReference type="OrthoDB" id="5438497at2"/>
<protein>
    <recommendedName>
        <fullName evidence="3">Tail tubular protein B</fullName>
    </recommendedName>
</protein>
<keyword evidence="2" id="KW-1185">Reference proteome</keyword>
<gene>
    <name evidence="1" type="ORF">CUZ56_01865</name>
</gene>
<dbReference type="RefSeq" id="WP_126980066.1">
    <property type="nucleotide sequence ID" value="NZ_PQSP01000004.1"/>
</dbReference>
<name>A0A433SCW5_9BURK</name>
<dbReference type="EMBL" id="PQSP01000004">
    <property type="protein sequence ID" value="RUS66585.1"/>
    <property type="molecule type" value="Genomic_DNA"/>
</dbReference>
<sequence length="761" mass="82926">MAKASPALTNFNAGEISPLLDARVDFEKYPNAASLLENFVPTVQGPLKKRAGTRFAGTSKNNGQCVLIPFEYSVSQAYMVEFGVGYARFYTTDSSTGERGLLLNASGLPVEVATSYTLSHLFNADGSTKLKYAQAGDVLYLCCPGLPVCTLRRTSATGFEFLYYETKNGPFKDLNDSSTTIYANAQSGYVRLTASAPIFHSGMLDTWVYLETPAHAAVKPWISSEPVWPGNLRRSDGKNYISQTNAYTGTVQPVHTEGLEWDGPNVMELNPVHMVGVLWQYSDPGYGSVMIKNVISSYEVEGWVWSKSLLPLHVCGYENRTTRWALGAWDQAQGYPTSVAFFRSRLWFARGQKVWASVVEDFTDFSPQDNSEVTADMAISITLASGQINDIQWLLPDKDLIAGTAAGEFAIGELSNGDALGPNNIRAVLQSEYGSKSIQPVKNGSSILFIQRAGLKAREFYYNIGADGYVSEDAAVVAEHITAGDGVVVSGGRKAFGIVAMALAQEPDPVVWMVRSDRQLIGLTWNNEQKVKGWHRHSVSGEVESVGVIPAFEGDREELWLCVKRMVNGRVCRCIEYMDAMYRSGEDPSEQFYLDCGLSYRGTPTQVVQGLSHLEGCEVAVLADGAVQSNALVRDGAITLASAASVVHVGLPYTATYRSMRIEAAAADGTAQGKTKRINKAVFRLLDTGSGRYGASLDKLDALMFRTPQHAMSKAVPLFSGDKLVEFPGDYGEDGYVVFVSDQPYAATLVGIFPQVTTQDR</sequence>